<dbReference type="SUPFAM" id="SSF50985">
    <property type="entry name" value="RCC1/BLIP-II"/>
    <property type="match status" value="1"/>
</dbReference>
<accession>A0AAV7Z392</accession>
<proteinExistence type="predicted"/>
<comment type="caution">
    <text evidence="3">The sequence shown here is derived from an EMBL/GenBank/DDBJ whole genome shotgun (WGS) entry which is preliminary data.</text>
</comment>
<dbReference type="GO" id="GO:0019843">
    <property type="term" value="F:rRNA binding"/>
    <property type="evidence" value="ECO:0007669"/>
    <property type="project" value="TreeGrafter"/>
</dbReference>
<evidence type="ECO:0000313" key="4">
    <source>
        <dbReference type="Proteomes" id="UP001146793"/>
    </source>
</evidence>
<evidence type="ECO:0000313" key="3">
    <source>
        <dbReference type="EMBL" id="KAJ3435075.1"/>
    </source>
</evidence>
<dbReference type="AlphaFoldDB" id="A0AAV7Z392"/>
<sequence>MTNLSYCYSFGDNTDGQCGHKVKKTKEKNIINKPLLIQNQDFVIDLVVPLENKTLFVNKRGSIIKIGKNGKRVFNMGEERIVSCSHGKKHCLFLMFSGNIYGYGSNSEGQMGVLAPQYFPKVTELKIFYQMDVEVIQVACSMYTSFFLCKNGELYACGGNEKGEVGMNSRAKKQITPFQLPLNHVRKVFTGSSANYAFAITADYKLYRWGNVPTEIITRFNFESGHPFNGGFSLKPVPYTIKLLDKIRTIACNPQEYKILYKNGYYFSSMNTTKNHKKVVKWITASSHNFLYLYKDNEIKCGNILKLDLIKPMHSLRVVAGPASYFIHTWRRLSVLATDFLQLFNKKIFTDCELNGIKCHKALLEIRTGASFDIFPEILKNYSKEETMELLHWVYSDFTSNFDLVEGIIKKLQSKEVPSIHTLNHDLFRLLNSPKTSDFVLIVDQVEIPIHRFVLCARSELFHTTFKFENKGNKVFDFSGKSLDSIKILIRYFYTEKLIFDDEKLDSVYPELEDAMDYYHINQTSNYLYQLEMEKQRITIIREEKEKKLQLEIEKVKKFSSQN</sequence>
<organism evidence="3 4">
    <name type="scientific">Anaeramoeba flamelloides</name>
    <dbReference type="NCBI Taxonomy" id="1746091"/>
    <lineage>
        <taxon>Eukaryota</taxon>
        <taxon>Metamonada</taxon>
        <taxon>Anaeramoebidae</taxon>
        <taxon>Anaeramoeba</taxon>
    </lineage>
</organism>
<dbReference type="InterPro" id="IPR000408">
    <property type="entry name" value="Reg_chr_condens"/>
</dbReference>
<dbReference type="Gene3D" id="2.130.10.30">
    <property type="entry name" value="Regulator of chromosome condensation 1/beta-lactamase-inhibitor protein II"/>
    <property type="match status" value="1"/>
</dbReference>
<dbReference type="PROSITE" id="PS50012">
    <property type="entry name" value="RCC1_3"/>
    <property type="match status" value="2"/>
</dbReference>
<dbReference type="SMART" id="SM00225">
    <property type="entry name" value="BTB"/>
    <property type="match status" value="1"/>
</dbReference>
<evidence type="ECO:0000256" key="1">
    <source>
        <dbReference type="PROSITE-ProRule" id="PRU00235"/>
    </source>
</evidence>
<evidence type="ECO:0000259" key="2">
    <source>
        <dbReference type="PROSITE" id="PS50097"/>
    </source>
</evidence>
<dbReference type="PANTHER" id="PTHR46337:SF1">
    <property type="entry name" value="RCC1-LIKE G EXCHANGING FACTOR-LIKE PROTEIN"/>
    <property type="match status" value="1"/>
</dbReference>
<reference evidence="3" key="1">
    <citation type="submission" date="2022-08" db="EMBL/GenBank/DDBJ databases">
        <title>Novel sulphate-reducing endosymbionts in the free-living metamonad Anaeramoeba.</title>
        <authorList>
            <person name="Jerlstrom-Hultqvist J."/>
            <person name="Cepicka I."/>
            <person name="Gallot-Lavallee L."/>
            <person name="Salas-Leiva D."/>
            <person name="Curtis B.A."/>
            <person name="Zahonova K."/>
            <person name="Pipaliya S."/>
            <person name="Dacks J."/>
            <person name="Roger A.J."/>
        </authorList>
    </citation>
    <scope>NUCLEOTIDE SEQUENCE</scope>
    <source>
        <strain evidence="3">Busselton2</strain>
    </source>
</reference>
<dbReference type="InterPro" id="IPR009091">
    <property type="entry name" value="RCC1/BLIP-II"/>
</dbReference>
<protein>
    <submittedName>
        <fullName evidence="3">Btk-binding protein-related</fullName>
    </submittedName>
</protein>
<dbReference type="SUPFAM" id="SSF54695">
    <property type="entry name" value="POZ domain"/>
    <property type="match status" value="1"/>
</dbReference>
<dbReference type="InterPro" id="IPR011333">
    <property type="entry name" value="SKP1/BTB/POZ_sf"/>
</dbReference>
<dbReference type="Gene3D" id="3.30.710.10">
    <property type="entry name" value="Potassium Channel Kv1.1, Chain A"/>
    <property type="match status" value="1"/>
</dbReference>
<dbReference type="InterPro" id="IPR053035">
    <property type="entry name" value="Mitochondrial_GEF_domain"/>
</dbReference>
<gene>
    <name evidence="3" type="ORF">M0812_02205</name>
</gene>
<dbReference type="EMBL" id="JANTQA010000042">
    <property type="protein sequence ID" value="KAJ3435075.1"/>
    <property type="molecule type" value="Genomic_DNA"/>
</dbReference>
<dbReference type="Proteomes" id="UP001146793">
    <property type="component" value="Unassembled WGS sequence"/>
</dbReference>
<dbReference type="Pfam" id="PF13540">
    <property type="entry name" value="RCC1_2"/>
    <property type="match status" value="2"/>
</dbReference>
<feature type="repeat" description="RCC1" evidence="1">
    <location>
        <begin position="152"/>
        <end position="203"/>
    </location>
</feature>
<feature type="domain" description="BTB" evidence="2">
    <location>
        <begin position="437"/>
        <end position="502"/>
    </location>
</feature>
<name>A0AAV7Z392_9EUKA</name>
<dbReference type="GO" id="GO:0070131">
    <property type="term" value="P:positive regulation of mitochondrial translation"/>
    <property type="evidence" value="ECO:0007669"/>
    <property type="project" value="TreeGrafter"/>
</dbReference>
<dbReference type="GO" id="GO:0005743">
    <property type="term" value="C:mitochondrial inner membrane"/>
    <property type="evidence" value="ECO:0007669"/>
    <property type="project" value="TreeGrafter"/>
</dbReference>
<dbReference type="GO" id="GO:0005085">
    <property type="term" value="F:guanyl-nucleotide exchange factor activity"/>
    <property type="evidence" value="ECO:0007669"/>
    <property type="project" value="TreeGrafter"/>
</dbReference>
<dbReference type="InterPro" id="IPR000210">
    <property type="entry name" value="BTB/POZ_dom"/>
</dbReference>
<dbReference type="CDD" id="cd18186">
    <property type="entry name" value="BTB_POZ_ZBTB_KLHL-like"/>
    <property type="match status" value="1"/>
</dbReference>
<feature type="repeat" description="RCC1" evidence="1">
    <location>
        <begin position="98"/>
        <end position="151"/>
    </location>
</feature>
<dbReference type="PROSITE" id="PS50097">
    <property type="entry name" value="BTB"/>
    <property type="match status" value="1"/>
</dbReference>
<dbReference type="Pfam" id="PF00651">
    <property type="entry name" value="BTB"/>
    <property type="match status" value="1"/>
</dbReference>
<dbReference type="PANTHER" id="PTHR46337">
    <property type="entry name" value="RCC1-LIKE G EXCHANGING FACTOR-LIKE PROTEIN"/>
    <property type="match status" value="1"/>
</dbReference>